<organism evidence="4 5">
    <name type="scientific">Vibrio mimicus</name>
    <dbReference type="NCBI Taxonomy" id="674"/>
    <lineage>
        <taxon>Bacteria</taxon>
        <taxon>Pseudomonadati</taxon>
        <taxon>Pseudomonadota</taxon>
        <taxon>Gammaproteobacteria</taxon>
        <taxon>Vibrionales</taxon>
        <taxon>Vibrionaceae</taxon>
        <taxon>Vibrio</taxon>
    </lineage>
</organism>
<evidence type="ECO:0000313" key="5">
    <source>
        <dbReference type="Proteomes" id="UP000053748"/>
    </source>
</evidence>
<dbReference type="SUPFAM" id="SSF53300">
    <property type="entry name" value="vWA-like"/>
    <property type="match status" value="1"/>
</dbReference>
<evidence type="ECO:0000259" key="3">
    <source>
        <dbReference type="PROSITE" id="PS50234"/>
    </source>
</evidence>
<dbReference type="PROSITE" id="PS50234">
    <property type="entry name" value="VWFA"/>
    <property type="match status" value="1"/>
</dbReference>
<gene>
    <name evidence="4" type="ORF">AL544_018315</name>
</gene>
<comment type="caution">
    <text evidence="4">The sequence shown here is derived from an EMBL/GenBank/DDBJ whole genome shotgun (WGS) entry which is preliminary data.</text>
</comment>
<dbReference type="InterPro" id="IPR050768">
    <property type="entry name" value="UPF0353/GerABKA_families"/>
</dbReference>
<evidence type="ECO:0000313" key="4">
    <source>
        <dbReference type="EMBL" id="PNM57860.1"/>
    </source>
</evidence>
<dbReference type="InterPro" id="IPR002035">
    <property type="entry name" value="VWF_A"/>
</dbReference>
<dbReference type="SMART" id="SM00327">
    <property type="entry name" value="VWA"/>
    <property type="match status" value="1"/>
</dbReference>
<dbReference type="OrthoDB" id="9807628at2"/>
<accession>A0A2J9V256</accession>
<feature type="compositionally biased region" description="Polar residues" evidence="1">
    <location>
        <begin position="476"/>
        <end position="488"/>
    </location>
</feature>
<feature type="transmembrane region" description="Helical" evidence="2">
    <location>
        <begin position="20"/>
        <end position="36"/>
    </location>
</feature>
<dbReference type="Pfam" id="PF13519">
    <property type="entry name" value="VWA_2"/>
    <property type="match status" value="1"/>
</dbReference>
<dbReference type="Gene3D" id="3.40.50.410">
    <property type="entry name" value="von Willebrand factor, type A domain"/>
    <property type="match status" value="1"/>
</dbReference>
<keyword evidence="2" id="KW-0812">Transmembrane</keyword>
<evidence type="ECO:0000256" key="1">
    <source>
        <dbReference type="SAM" id="MobiDB-lite"/>
    </source>
</evidence>
<dbReference type="AlphaFoldDB" id="A0A2J9V256"/>
<dbReference type="PANTHER" id="PTHR22550:SF14">
    <property type="entry name" value="VWFA DOMAIN-CONTAINING PROTEIN"/>
    <property type="match status" value="1"/>
</dbReference>
<feature type="domain" description="VWFA" evidence="3">
    <location>
        <begin position="101"/>
        <end position="279"/>
    </location>
</feature>
<evidence type="ECO:0000256" key="2">
    <source>
        <dbReference type="SAM" id="Phobius"/>
    </source>
</evidence>
<feature type="transmembrane region" description="Helical" evidence="2">
    <location>
        <begin position="69"/>
        <end position="88"/>
    </location>
</feature>
<dbReference type="InterPro" id="IPR036465">
    <property type="entry name" value="vWFA_dom_sf"/>
</dbReference>
<dbReference type="RefSeq" id="WP_001089756.1">
    <property type="nucleotide sequence ID" value="NZ_CAWMSS010000001.1"/>
</dbReference>
<keyword evidence="2" id="KW-1133">Transmembrane helix</keyword>
<reference evidence="4" key="1">
    <citation type="submission" date="2017-12" db="EMBL/GenBank/DDBJ databases">
        <title>FDA dAtabase for Regulatory Grade micrObial Sequences (FDA-ARGOS): Supporting development and validation of Infectious Disease Dx tests.</title>
        <authorList>
            <person name="Hoffmann M."/>
            <person name="Allard M."/>
            <person name="Evans P."/>
            <person name="Brown E."/>
            <person name="Tallon L.J."/>
            <person name="Sadzewicz L."/>
            <person name="Sengamalay N."/>
            <person name="Ott S."/>
            <person name="Godinez A."/>
            <person name="Nagaraj S."/>
            <person name="Vavikolanu K."/>
            <person name="Aluvathingal J."/>
            <person name="Nadendla S."/>
            <person name="Hobson J."/>
            <person name="Sichtig H."/>
        </authorList>
    </citation>
    <scope>NUCLEOTIDE SEQUENCE [LARGE SCALE GENOMIC DNA]</scope>
    <source>
        <strain evidence="4">FDAARGOS_113</strain>
    </source>
</reference>
<sequence length="562" mass="63474">MNSWQMEFQLLSQFHFLRPAWLLALIPLLIILYLRWKRDEGGQQLSFFPEHLRQALTLNQGGWSKQLPLKMLIVVVVMTVIICAGPAWQREASPFGEDSASLMVLLDSSESMQQKDIAPDRLTRSKQKILDLTEARKGGKTGLMVFAGSAHVAMPLTSDNRVLQPYLAAINPNVMPVEGKAAQSALNLLHEQLPPYVGNTLLLVTDGVTDSTIEAFKNYFADNPYQLLILAAGNPDIQAQVPIDLASLQRLADSTGGTLVTLSLDDSDIRTLESKTERFRMLNNESSMPWQDEGYWLILPLALITLLWFRRGWLVKWGLMFALLIPTMAPETAYAEITASVAQSEQKTVEVSLWDKSYQWWLDLWLTPDQQGQWWFTRGEYLKAAATYQSPINKGIAYYYGSEFRLAQAAFMQSDTDLGRYYAASALARQREYLAARRLLRTLAEKETLESDLKADIEHNLKVIEGLIDEINQASESQANSIGDQETSIELPEDQPQTAEGADEKTTQDKMIRDTLSADQILGDPQLAQVWLKRVEANPQRFLQAKFQLQTLKRNEAEEGEQ</sequence>
<dbReference type="Proteomes" id="UP000053748">
    <property type="component" value="Unassembled WGS sequence"/>
</dbReference>
<keyword evidence="2" id="KW-0472">Membrane</keyword>
<dbReference type="PANTHER" id="PTHR22550">
    <property type="entry name" value="SPORE GERMINATION PROTEIN"/>
    <property type="match status" value="1"/>
</dbReference>
<protein>
    <submittedName>
        <fullName evidence="4">VWA domain-containing protein</fullName>
    </submittedName>
</protein>
<dbReference type="EMBL" id="LOSJ02000002">
    <property type="protein sequence ID" value="PNM57860.1"/>
    <property type="molecule type" value="Genomic_DNA"/>
</dbReference>
<feature type="region of interest" description="Disordered" evidence="1">
    <location>
        <begin position="476"/>
        <end position="509"/>
    </location>
</feature>
<name>A0A2J9V256_VIBMI</name>
<proteinExistence type="predicted"/>
<keyword evidence="5" id="KW-1185">Reference proteome</keyword>